<dbReference type="AlphaFoldDB" id="A0A6J7DTX3"/>
<organism evidence="3">
    <name type="scientific">freshwater metagenome</name>
    <dbReference type="NCBI Taxonomy" id="449393"/>
    <lineage>
        <taxon>unclassified sequences</taxon>
        <taxon>metagenomes</taxon>
        <taxon>ecological metagenomes</taxon>
    </lineage>
</organism>
<evidence type="ECO:0000259" key="2">
    <source>
        <dbReference type="PROSITE" id="PS50846"/>
    </source>
</evidence>
<evidence type="ECO:0000313" key="3">
    <source>
        <dbReference type="EMBL" id="CAB4873018.1"/>
    </source>
</evidence>
<keyword evidence="1" id="KW-0479">Metal-binding</keyword>
<accession>A0A6J7DTX3</accession>
<dbReference type="PROSITE" id="PS50846">
    <property type="entry name" value="HMA_2"/>
    <property type="match status" value="1"/>
</dbReference>
<dbReference type="EMBL" id="CAFBLS010000083">
    <property type="protein sequence ID" value="CAB4873018.1"/>
    <property type="molecule type" value="Genomic_DNA"/>
</dbReference>
<evidence type="ECO:0000256" key="1">
    <source>
        <dbReference type="ARBA" id="ARBA00022723"/>
    </source>
</evidence>
<dbReference type="InterPro" id="IPR017969">
    <property type="entry name" value="Heavy-metal-associated_CS"/>
</dbReference>
<dbReference type="Pfam" id="PF00403">
    <property type="entry name" value="HMA"/>
    <property type="match status" value="1"/>
</dbReference>
<dbReference type="InterPro" id="IPR006121">
    <property type="entry name" value="HMA_dom"/>
</dbReference>
<dbReference type="Gene3D" id="3.30.70.100">
    <property type="match status" value="1"/>
</dbReference>
<reference evidence="3" key="1">
    <citation type="submission" date="2020-05" db="EMBL/GenBank/DDBJ databases">
        <authorList>
            <person name="Chiriac C."/>
            <person name="Salcher M."/>
            <person name="Ghai R."/>
            <person name="Kavagutti S V."/>
        </authorList>
    </citation>
    <scope>NUCLEOTIDE SEQUENCE</scope>
</reference>
<dbReference type="InterPro" id="IPR036163">
    <property type="entry name" value="HMA_dom_sf"/>
</dbReference>
<dbReference type="GO" id="GO:0046872">
    <property type="term" value="F:metal ion binding"/>
    <property type="evidence" value="ECO:0007669"/>
    <property type="project" value="UniProtKB-KW"/>
</dbReference>
<dbReference type="SUPFAM" id="SSF55008">
    <property type="entry name" value="HMA, heavy metal-associated domain"/>
    <property type="match status" value="1"/>
</dbReference>
<dbReference type="PROSITE" id="PS01047">
    <property type="entry name" value="HMA_1"/>
    <property type="match status" value="1"/>
</dbReference>
<name>A0A6J7DTX3_9ZZZZ</name>
<proteinExistence type="predicted"/>
<sequence>MTTRIFTIEGMTCGHCVAAVTSEVEKVPGISRAVVDLEQKTLTVTGDFDNALVVAAVDEAGYAVI</sequence>
<protein>
    <submittedName>
        <fullName evidence="3">Unannotated protein</fullName>
    </submittedName>
</protein>
<dbReference type="CDD" id="cd00371">
    <property type="entry name" value="HMA"/>
    <property type="match status" value="1"/>
</dbReference>
<gene>
    <name evidence="3" type="ORF">UFOPK3402_00799</name>
</gene>
<feature type="domain" description="HMA" evidence="2">
    <location>
        <begin position="2"/>
        <end position="65"/>
    </location>
</feature>